<feature type="transmembrane region" description="Helical" evidence="1">
    <location>
        <begin position="438"/>
        <end position="456"/>
    </location>
</feature>
<feature type="transmembrane region" description="Helical" evidence="1">
    <location>
        <begin position="40"/>
        <end position="58"/>
    </location>
</feature>
<proteinExistence type="predicted"/>
<keyword evidence="1" id="KW-0812">Transmembrane</keyword>
<feature type="transmembrane region" description="Helical" evidence="1">
    <location>
        <begin position="376"/>
        <end position="393"/>
    </location>
</feature>
<dbReference type="EMBL" id="CP136921">
    <property type="protein sequence ID" value="WOO31889.1"/>
    <property type="molecule type" value="Genomic_DNA"/>
</dbReference>
<feature type="transmembrane region" description="Helical" evidence="1">
    <location>
        <begin position="179"/>
        <end position="198"/>
    </location>
</feature>
<organism evidence="2 3">
    <name type="scientific">Diaphorobacter limosus</name>
    <dbReference type="NCBI Taxonomy" id="3036128"/>
    <lineage>
        <taxon>Bacteria</taxon>
        <taxon>Pseudomonadati</taxon>
        <taxon>Pseudomonadota</taxon>
        <taxon>Betaproteobacteria</taxon>
        <taxon>Burkholderiales</taxon>
        <taxon>Comamonadaceae</taxon>
        <taxon>Diaphorobacter</taxon>
    </lineage>
</organism>
<feature type="transmembrane region" description="Helical" evidence="1">
    <location>
        <begin position="259"/>
        <end position="285"/>
    </location>
</feature>
<feature type="transmembrane region" description="Helical" evidence="1">
    <location>
        <begin position="405"/>
        <end position="426"/>
    </location>
</feature>
<feature type="transmembrane region" description="Helical" evidence="1">
    <location>
        <begin position="468"/>
        <end position="490"/>
    </location>
</feature>
<feature type="transmembrane region" description="Helical" evidence="1">
    <location>
        <begin position="297"/>
        <end position="316"/>
    </location>
</feature>
<evidence type="ECO:0000313" key="3">
    <source>
        <dbReference type="Proteomes" id="UP001303211"/>
    </source>
</evidence>
<keyword evidence="3" id="KW-1185">Reference proteome</keyword>
<keyword evidence="1" id="KW-0472">Membrane</keyword>
<dbReference type="RefSeq" id="WP_317701358.1">
    <property type="nucleotide sequence ID" value="NZ_CP136921.1"/>
</dbReference>
<dbReference type="InterPro" id="IPR018674">
    <property type="entry name" value="DUF2142_membrane"/>
</dbReference>
<evidence type="ECO:0000313" key="2">
    <source>
        <dbReference type="EMBL" id="WOO31889.1"/>
    </source>
</evidence>
<dbReference type="Pfam" id="PF09913">
    <property type="entry name" value="DUF2142"/>
    <property type="match status" value="1"/>
</dbReference>
<gene>
    <name evidence="2" type="ORF">P4826_16030</name>
</gene>
<feature type="transmembrane region" description="Helical" evidence="1">
    <location>
        <begin position="218"/>
        <end position="239"/>
    </location>
</feature>
<name>A0ABZ0J0X1_9BURK</name>
<accession>A0ABZ0J0X1</accession>
<evidence type="ECO:0000256" key="1">
    <source>
        <dbReference type="SAM" id="Phobius"/>
    </source>
</evidence>
<sequence length="492" mass="55086">MTALATSPDHLKPANGQCFGFAFTHLLISRNFKMTVPRKIIHAGIFFLFTLLIVFWIGRHIPPFQSPDENAHLLRADMIAHGQWLLQSKNHDNGREGGMADASFISFVRSLLNISGVEGDKTLTPDLLDKAENMRWSNEDSFQNTAGTGYYLPIIYTPHAIGLFISRHLNLSMLGSYELTRALVVATALGIFTLAFSIRTPNALTLVLLLTPMSLFQLASPTIDGISFALTMLLISLWLSLSSPENEKNDKSRLQQEFWLYICIFVLCTARTNMLSTLLIPLVILKQQYSRKRAYSIALLYAVTLGWITFATLTTYDARVVRSMSSLQIMVNYITNPQEFFTLLQNTLRNTEIKKFYQESYIGILGWLDTPIPKNSVSILSAAIILILIFTALTTRWREALPTRITAFSVGGISAILIFFALAVTWNLYPAAKIDGVQGRYFIIPTLFLAAAFGHIKSQAVKYKPLEIIAVTAFGIYSIHALLTTLSAQYKM</sequence>
<dbReference type="Proteomes" id="UP001303211">
    <property type="component" value="Chromosome"/>
</dbReference>
<keyword evidence="1" id="KW-1133">Transmembrane helix</keyword>
<protein>
    <submittedName>
        <fullName evidence="2">DUF2142 domain-containing protein</fullName>
    </submittedName>
</protein>
<reference evidence="2 3" key="1">
    <citation type="submission" date="2023-03" db="EMBL/GenBank/DDBJ databases">
        <title>Diaphorobacter basophil sp. nov., isolated from a sewage-treatment plant.</title>
        <authorList>
            <person name="Yang K."/>
        </authorList>
    </citation>
    <scope>NUCLEOTIDE SEQUENCE [LARGE SCALE GENOMIC DNA]</scope>
    <source>
        <strain evidence="2 3">Y-1</strain>
    </source>
</reference>